<dbReference type="PROSITE" id="PS51257">
    <property type="entry name" value="PROKAR_LIPOPROTEIN"/>
    <property type="match status" value="1"/>
</dbReference>
<feature type="chain" id="PRO_5038753638" evidence="2">
    <location>
        <begin position="23"/>
        <end position="368"/>
    </location>
</feature>
<evidence type="ECO:0000313" key="3">
    <source>
        <dbReference type="EMBL" id="MXP75190.1"/>
    </source>
</evidence>
<dbReference type="RefSeq" id="WP_159750496.1">
    <property type="nucleotide sequence ID" value="NZ_CASSPE010000078.1"/>
</dbReference>
<evidence type="ECO:0000256" key="1">
    <source>
        <dbReference type="SAM" id="MobiDB-lite"/>
    </source>
</evidence>
<dbReference type="SUPFAM" id="SSF53474">
    <property type="entry name" value="alpha/beta-Hydrolases"/>
    <property type="match status" value="1"/>
</dbReference>
<feature type="region of interest" description="Disordered" evidence="1">
    <location>
        <begin position="27"/>
        <end position="65"/>
    </location>
</feature>
<keyword evidence="4" id="KW-1185">Reference proteome</keyword>
<proteinExistence type="predicted"/>
<feature type="signal peptide" evidence="2">
    <location>
        <begin position="1"/>
        <end position="22"/>
    </location>
</feature>
<gene>
    <name evidence="3" type="ORF">GN277_07285</name>
</gene>
<dbReference type="InterPro" id="IPR029058">
    <property type="entry name" value="AB_hydrolase_fold"/>
</dbReference>
<accession>A0A7X3SI92</accession>
<reference evidence="3 4" key="1">
    <citation type="submission" date="2019-12" db="EMBL/GenBank/DDBJ databases">
        <title>Sporaefaciens musculi gen. nov., sp. nov., a novel bacterium isolated from the caecum of an obese mouse.</title>
        <authorList>
            <person name="Rasmussen T.S."/>
            <person name="Streidl T."/>
            <person name="Hitch T.C.A."/>
            <person name="Wortmann E."/>
            <person name="Deptula P."/>
            <person name="Hansen M."/>
            <person name="Nielsen D.S."/>
            <person name="Clavel T."/>
            <person name="Vogensen F.K."/>
        </authorList>
    </citation>
    <scope>NUCLEOTIDE SEQUENCE [LARGE SCALE GENOMIC DNA]</scope>
    <source>
        <strain evidence="3 4">WCA-9-b2</strain>
    </source>
</reference>
<dbReference type="Proteomes" id="UP000460412">
    <property type="component" value="Unassembled WGS sequence"/>
</dbReference>
<keyword evidence="2" id="KW-0732">Signal</keyword>
<dbReference type="Pfam" id="PF11288">
    <property type="entry name" value="DUF3089"/>
    <property type="match status" value="1"/>
</dbReference>
<dbReference type="EMBL" id="WUQX01000001">
    <property type="protein sequence ID" value="MXP75190.1"/>
    <property type="molecule type" value="Genomic_DNA"/>
</dbReference>
<comment type="caution">
    <text evidence="3">The sequence shown here is derived from an EMBL/GenBank/DDBJ whole genome shotgun (WGS) entry which is preliminary data.</text>
</comment>
<dbReference type="InterPro" id="IPR021440">
    <property type="entry name" value="DUF3089"/>
</dbReference>
<name>A0A7X3SI92_9FIRM</name>
<dbReference type="AlphaFoldDB" id="A0A7X3SI92"/>
<dbReference type="Gene3D" id="3.40.50.1820">
    <property type="entry name" value="alpha/beta hydrolase"/>
    <property type="match status" value="1"/>
</dbReference>
<organism evidence="3 4">
    <name type="scientific">Sporofaciens musculi</name>
    <dbReference type="NCBI Taxonomy" id="2681861"/>
    <lineage>
        <taxon>Bacteria</taxon>
        <taxon>Bacillati</taxon>
        <taxon>Bacillota</taxon>
        <taxon>Clostridia</taxon>
        <taxon>Lachnospirales</taxon>
        <taxon>Lachnospiraceae</taxon>
        <taxon>Sporofaciens</taxon>
    </lineage>
</organism>
<evidence type="ECO:0000313" key="4">
    <source>
        <dbReference type="Proteomes" id="UP000460412"/>
    </source>
</evidence>
<protein>
    <submittedName>
        <fullName evidence="3">DUF3089 domain-containing protein</fullName>
    </submittedName>
</protein>
<sequence length="368" mass="41980">MKNNMRKWLLSLAFCIALCGMAGCGKTSDSPKDTGQQGKDTVQESEKPQASESETEEEFEISELKGVPSDYSKEENWMRLPEITHEVDTIYLYPTCYLDDSEDAKPICDIDNEAVRARARDIYENQGTVFEESTNVFAPYYRQSNIYAVGGLSHEELEEYQLNEQRTDVYAALDYYFENYNEGRPFMIAGHSQGSIMTKIVLGEYMQAHPEYYERMVAAYPIGFSITEDWLLEHPYLKFAEGADDTGVIVSWNTEGKGNQGQSNLVVEPEALSINPINWKRDDTYADFDENLGSRLLNEETGEYEIVKGVADAQVDTERGVVICTAENVEYSPAELFGPESLHGHDYDFYYENLRENVKTRVQAYMKQ</sequence>
<evidence type="ECO:0000256" key="2">
    <source>
        <dbReference type="SAM" id="SignalP"/>
    </source>
</evidence>